<dbReference type="Proteomes" id="UP000559027">
    <property type="component" value="Unassembled WGS sequence"/>
</dbReference>
<evidence type="ECO:0000313" key="2">
    <source>
        <dbReference type="EMBL" id="KAF5348463.1"/>
    </source>
</evidence>
<protein>
    <recommendedName>
        <fullName evidence="4">Cellobiose dehydrogenase cytochrome domain-containing protein</fullName>
    </recommendedName>
</protein>
<evidence type="ECO:0000313" key="3">
    <source>
        <dbReference type="Proteomes" id="UP000559027"/>
    </source>
</evidence>
<name>A0A8H5FTV7_9AGAR</name>
<gene>
    <name evidence="2" type="ORF">D9756_009537</name>
</gene>
<dbReference type="OrthoDB" id="3018432at2759"/>
<keyword evidence="1" id="KW-0732">Signal</keyword>
<dbReference type="AlphaFoldDB" id="A0A8H5FTV7"/>
<feature type="signal peptide" evidence="1">
    <location>
        <begin position="1"/>
        <end position="20"/>
    </location>
</feature>
<keyword evidence="3" id="KW-1185">Reference proteome</keyword>
<sequence length="257" mass="27064">MHSSLLALGIFLTIILSTETILGRSTLVQTNRLCGTIPSVCFMQFTDPATKISLGLTLPATAHGLPDPFAHDFLANLSAPLPYGFAGFSGRSGSTGSKISQFSVNVVMTLAANNDITPANGLGQVLKDDEVLLAQFSTQAANQSALVPTTGKIATVTLSNLSFYTPGQATFVFRCQNCSILAGATRSTTSNTSKSTTQVALNMFWSSSAVKYISDTNYSAEFPLTSNLTLSTVNLDMAGMMISTKDYVTMLKAVGVA</sequence>
<evidence type="ECO:0000256" key="1">
    <source>
        <dbReference type="SAM" id="SignalP"/>
    </source>
</evidence>
<accession>A0A8H5FTV7</accession>
<feature type="chain" id="PRO_5034092747" description="Cellobiose dehydrogenase cytochrome domain-containing protein" evidence="1">
    <location>
        <begin position="21"/>
        <end position="257"/>
    </location>
</feature>
<evidence type="ECO:0008006" key="4">
    <source>
        <dbReference type="Google" id="ProtNLM"/>
    </source>
</evidence>
<organism evidence="2 3">
    <name type="scientific">Leucocoprinus leucothites</name>
    <dbReference type="NCBI Taxonomy" id="201217"/>
    <lineage>
        <taxon>Eukaryota</taxon>
        <taxon>Fungi</taxon>
        <taxon>Dikarya</taxon>
        <taxon>Basidiomycota</taxon>
        <taxon>Agaricomycotina</taxon>
        <taxon>Agaricomycetes</taxon>
        <taxon>Agaricomycetidae</taxon>
        <taxon>Agaricales</taxon>
        <taxon>Agaricineae</taxon>
        <taxon>Agaricaceae</taxon>
        <taxon>Leucocoprinus</taxon>
    </lineage>
</organism>
<proteinExistence type="predicted"/>
<dbReference type="EMBL" id="JAACJO010000019">
    <property type="protein sequence ID" value="KAF5348463.1"/>
    <property type="molecule type" value="Genomic_DNA"/>
</dbReference>
<reference evidence="2 3" key="1">
    <citation type="journal article" date="2020" name="ISME J.">
        <title>Uncovering the hidden diversity of litter-decomposition mechanisms in mushroom-forming fungi.</title>
        <authorList>
            <person name="Floudas D."/>
            <person name="Bentzer J."/>
            <person name="Ahren D."/>
            <person name="Johansson T."/>
            <person name="Persson P."/>
            <person name="Tunlid A."/>
        </authorList>
    </citation>
    <scope>NUCLEOTIDE SEQUENCE [LARGE SCALE GENOMIC DNA]</scope>
    <source>
        <strain evidence="2 3">CBS 146.42</strain>
    </source>
</reference>
<comment type="caution">
    <text evidence="2">The sequence shown here is derived from an EMBL/GenBank/DDBJ whole genome shotgun (WGS) entry which is preliminary data.</text>
</comment>
<dbReference type="Gene3D" id="2.60.40.1210">
    <property type="entry name" value="Cellobiose dehydrogenase, cytochrome domain"/>
    <property type="match status" value="1"/>
</dbReference>